<keyword evidence="2 8" id="KW-1003">Cell membrane</keyword>
<dbReference type="InterPro" id="IPR004268">
    <property type="entry name" value="MurJ"/>
</dbReference>
<keyword evidence="7 8" id="KW-0472">Membrane</keyword>
<feature type="transmembrane region" description="Helical" evidence="8">
    <location>
        <begin position="361"/>
        <end position="379"/>
    </location>
</feature>
<evidence type="ECO:0000313" key="11">
    <source>
        <dbReference type="Proteomes" id="UP000231426"/>
    </source>
</evidence>
<comment type="pathway">
    <text evidence="8">Cell wall biogenesis; peptidoglycan biosynthesis.</text>
</comment>
<feature type="transmembrane region" description="Helical" evidence="8">
    <location>
        <begin position="416"/>
        <end position="437"/>
    </location>
</feature>
<feature type="transmembrane region" description="Helical" evidence="8">
    <location>
        <begin position="167"/>
        <end position="191"/>
    </location>
</feature>
<evidence type="ECO:0000256" key="3">
    <source>
        <dbReference type="ARBA" id="ARBA00022692"/>
    </source>
</evidence>
<dbReference type="UniPathway" id="UPA00219"/>
<dbReference type="GO" id="GO:0008360">
    <property type="term" value="P:regulation of cell shape"/>
    <property type="evidence" value="ECO:0007669"/>
    <property type="project" value="UniProtKB-UniRule"/>
</dbReference>
<dbReference type="GO" id="GO:0005886">
    <property type="term" value="C:plasma membrane"/>
    <property type="evidence" value="ECO:0007669"/>
    <property type="project" value="UniProtKB-SubCell"/>
</dbReference>
<feature type="transmembrane region" description="Helical" evidence="8">
    <location>
        <begin position="137"/>
        <end position="160"/>
    </location>
</feature>
<keyword evidence="5 8" id="KW-0573">Peptidoglycan synthesis</keyword>
<dbReference type="NCBIfam" id="TIGR01695">
    <property type="entry name" value="murJ_mviN"/>
    <property type="match status" value="1"/>
</dbReference>
<feature type="transmembrane region" description="Helical" evidence="8">
    <location>
        <begin position="12"/>
        <end position="30"/>
    </location>
</feature>
<keyword evidence="3 8" id="KW-0812">Transmembrane</keyword>
<dbReference type="CDD" id="cd13123">
    <property type="entry name" value="MATE_MurJ_like"/>
    <property type="match status" value="1"/>
</dbReference>
<keyword evidence="8 9" id="KW-0813">Transport</keyword>
<feature type="transmembrane region" description="Helical" evidence="8">
    <location>
        <begin position="449"/>
        <end position="470"/>
    </location>
</feature>
<sequence>MITQALNNQSKTITGAALIIAGATLLSRIIGLVRDRIFAHYFGAGAIMDAYYAAFKIPDLIYNLLIVGALTAGFIPVFTKLFQQHGEDKSLAWRMANNIFNIAGITLIILGGLGVIFSQHFAPLIAPGFSEENKMLVITFTRIMFFSPIFLGLSMTLGGILQSLRKFLLYSIAPIFYNVGIIIGAIVFVPIFGITGLAWGVVFGAAMHFALQFYGAWQSGYRWKWIFDLRDKEMVLIAKLMAPRTLGLAISQLNIVVVTVLASWLPLGSVAVYNYANNLQGVPIGIIGIPFALAVFPVLSSAAAKNDMQEFAKNLSATIRQILFLIIPVSIAIMLLRAQIVRVVLGTGAFDWEATIHTANALAFFAFGLFAQSLIPLLARAFYSLTDTQTPFIIGVISELISIIAALILMKPLGVAGLALACSIGATINAVILFIKLRQKIKIIEAEKILSSLYRILAAALVMGLVIQWLKYPLAKIFNLNYFLGIFGQGFVAGVMGLAIYGLICYLLKVPEFIHFKNSFEKRFLKSNNLPAEAMTDTKE</sequence>
<dbReference type="GO" id="GO:0034204">
    <property type="term" value="P:lipid translocation"/>
    <property type="evidence" value="ECO:0007669"/>
    <property type="project" value="TreeGrafter"/>
</dbReference>
<feature type="transmembrane region" description="Helical" evidence="8">
    <location>
        <begin position="197"/>
        <end position="217"/>
    </location>
</feature>
<evidence type="ECO:0000256" key="2">
    <source>
        <dbReference type="ARBA" id="ARBA00022475"/>
    </source>
</evidence>
<dbReference type="GO" id="GO:0071555">
    <property type="term" value="P:cell wall organization"/>
    <property type="evidence" value="ECO:0007669"/>
    <property type="project" value="UniProtKB-UniRule"/>
</dbReference>
<evidence type="ECO:0000256" key="1">
    <source>
        <dbReference type="ARBA" id="ARBA00004651"/>
    </source>
</evidence>
<feature type="transmembrane region" description="Helical" evidence="8">
    <location>
        <begin position="482"/>
        <end position="508"/>
    </location>
</feature>
<comment type="caution">
    <text evidence="10">The sequence shown here is derived from an EMBL/GenBank/DDBJ whole genome shotgun (WGS) entry which is preliminary data.</text>
</comment>
<keyword evidence="6 8" id="KW-1133">Transmembrane helix</keyword>
<dbReference type="GO" id="GO:0009252">
    <property type="term" value="P:peptidoglycan biosynthetic process"/>
    <property type="evidence" value="ECO:0007669"/>
    <property type="project" value="UniProtKB-UniRule"/>
</dbReference>
<dbReference type="HAMAP" id="MF_02078">
    <property type="entry name" value="MurJ_MviN"/>
    <property type="match status" value="1"/>
</dbReference>
<evidence type="ECO:0000256" key="6">
    <source>
        <dbReference type="ARBA" id="ARBA00022989"/>
    </source>
</evidence>
<feature type="transmembrane region" description="Helical" evidence="8">
    <location>
        <begin position="253"/>
        <end position="276"/>
    </location>
</feature>
<dbReference type="PANTHER" id="PTHR47019">
    <property type="entry name" value="LIPID II FLIPPASE MURJ"/>
    <property type="match status" value="1"/>
</dbReference>
<dbReference type="Pfam" id="PF03023">
    <property type="entry name" value="MurJ"/>
    <property type="match status" value="1"/>
</dbReference>
<dbReference type="EMBL" id="PFBV01000004">
    <property type="protein sequence ID" value="PIT88277.1"/>
    <property type="molecule type" value="Genomic_DNA"/>
</dbReference>
<evidence type="ECO:0000313" key="10">
    <source>
        <dbReference type="EMBL" id="PIT88277.1"/>
    </source>
</evidence>
<proteinExistence type="inferred from homology"/>
<dbReference type="PIRSF" id="PIRSF002869">
    <property type="entry name" value="MviN"/>
    <property type="match status" value="1"/>
</dbReference>
<dbReference type="Proteomes" id="UP000231426">
    <property type="component" value="Unassembled WGS sequence"/>
</dbReference>
<protein>
    <recommendedName>
        <fullName evidence="8">Probable lipid II flippase MurJ</fullName>
    </recommendedName>
</protein>
<reference evidence="11" key="1">
    <citation type="submission" date="2017-09" db="EMBL/GenBank/DDBJ databases">
        <title>Depth-based differentiation of microbial function through sediment-hosted aquifers and enrichment of novel symbionts in the deep terrestrial subsurface.</title>
        <authorList>
            <person name="Probst A.J."/>
            <person name="Ladd B."/>
            <person name="Jarett J.K."/>
            <person name="Geller-Mcgrath D.E."/>
            <person name="Sieber C.M.K."/>
            <person name="Emerson J.B."/>
            <person name="Anantharaman K."/>
            <person name="Thomas B.C."/>
            <person name="Malmstrom R."/>
            <person name="Stieglmeier M."/>
            <person name="Klingl A."/>
            <person name="Woyke T."/>
            <person name="Ryan C.M."/>
            <person name="Banfield J.F."/>
        </authorList>
    </citation>
    <scope>NUCLEOTIDE SEQUENCE [LARGE SCALE GENOMIC DNA]</scope>
</reference>
<feature type="transmembrane region" description="Helical" evidence="8">
    <location>
        <begin position="99"/>
        <end position="117"/>
    </location>
</feature>
<evidence type="ECO:0000256" key="7">
    <source>
        <dbReference type="ARBA" id="ARBA00023136"/>
    </source>
</evidence>
<evidence type="ECO:0000256" key="9">
    <source>
        <dbReference type="PIRNR" id="PIRNR002869"/>
    </source>
</evidence>
<comment type="similarity">
    <text evidence="8 9">Belongs to the MurJ/MviN family.</text>
</comment>
<accession>A0A2M6W649</accession>
<evidence type="ECO:0000256" key="4">
    <source>
        <dbReference type="ARBA" id="ARBA00022960"/>
    </source>
</evidence>
<dbReference type="PANTHER" id="PTHR47019:SF1">
    <property type="entry name" value="LIPID II FLIPPASE MURJ"/>
    <property type="match status" value="1"/>
</dbReference>
<name>A0A2M6W649_9BACT</name>
<comment type="subcellular location">
    <subcellularLocation>
        <location evidence="1 8">Cell membrane</location>
        <topology evidence="1 8">Multi-pass membrane protein</topology>
    </subcellularLocation>
</comment>
<keyword evidence="8 9" id="KW-0961">Cell wall biogenesis/degradation</keyword>
<evidence type="ECO:0000256" key="8">
    <source>
        <dbReference type="HAMAP-Rule" id="MF_02078"/>
    </source>
</evidence>
<feature type="transmembrane region" description="Helical" evidence="8">
    <location>
        <begin position="60"/>
        <end position="78"/>
    </location>
</feature>
<keyword evidence="4 8" id="KW-0133">Cell shape</keyword>
<dbReference type="InterPro" id="IPR051050">
    <property type="entry name" value="Lipid_II_flippase_MurJ/MviN"/>
</dbReference>
<organism evidence="10 11">
    <name type="scientific">Candidatus Magasanikbacteria bacterium CG10_big_fil_rev_8_21_14_0_10_36_32</name>
    <dbReference type="NCBI Taxonomy" id="1974646"/>
    <lineage>
        <taxon>Bacteria</taxon>
        <taxon>Candidatus Magasanikiibacteriota</taxon>
    </lineage>
</organism>
<comment type="function">
    <text evidence="8 9">Involved in peptidoglycan biosynthesis. Transports lipid-linked peptidoglycan precursors from the inner to the outer leaflet of the cytoplasmic membrane.</text>
</comment>
<dbReference type="PRINTS" id="PR01806">
    <property type="entry name" value="VIRFACTRMVIN"/>
</dbReference>
<gene>
    <name evidence="10" type="primary">mviN</name>
    <name evidence="8" type="synonym">murJ</name>
    <name evidence="10" type="ORF">COU29_03350</name>
</gene>
<dbReference type="AlphaFoldDB" id="A0A2M6W649"/>
<feature type="transmembrane region" description="Helical" evidence="8">
    <location>
        <begin position="322"/>
        <end position="341"/>
    </location>
</feature>
<dbReference type="GO" id="GO:0015648">
    <property type="term" value="F:lipid-linked peptidoglycan transporter activity"/>
    <property type="evidence" value="ECO:0007669"/>
    <property type="project" value="UniProtKB-UniRule"/>
</dbReference>
<evidence type="ECO:0000256" key="5">
    <source>
        <dbReference type="ARBA" id="ARBA00022984"/>
    </source>
</evidence>
<feature type="transmembrane region" description="Helical" evidence="8">
    <location>
        <begin position="391"/>
        <end position="410"/>
    </location>
</feature>
<feature type="transmembrane region" description="Helical" evidence="8">
    <location>
        <begin position="282"/>
        <end position="302"/>
    </location>
</feature>